<dbReference type="Pfam" id="PF07699">
    <property type="entry name" value="Ephrin_rec_like"/>
    <property type="match status" value="5"/>
</dbReference>
<dbReference type="PANTHER" id="PTHR46967:SF1">
    <property type="entry name" value="KERATIN-ASSOCIATED PROTEIN 16-1-LIKE"/>
    <property type="match status" value="1"/>
</dbReference>
<name>A0AAD9LCF8_9STRA</name>
<keyword evidence="3" id="KW-0418">Kinase</keyword>
<protein>
    <submittedName>
        <fullName evidence="3">Leucine-rich repeat receptor-like protein kinase PEPR2</fullName>
    </submittedName>
</protein>
<evidence type="ECO:0000313" key="3">
    <source>
        <dbReference type="EMBL" id="KAK1930442.1"/>
    </source>
</evidence>
<dbReference type="SMART" id="SM01411">
    <property type="entry name" value="Ephrin_rec_like"/>
    <property type="match status" value="7"/>
</dbReference>
<feature type="domain" description="Tyrosine-protein kinase ephrin type A/B receptor-like" evidence="2">
    <location>
        <begin position="537"/>
        <end position="581"/>
    </location>
</feature>
<evidence type="ECO:0000313" key="4">
    <source>
        <dbReference type="Proteomes" id="UP001259832"/>
    </source>
</evidence>
<feature type="domain" description="Tyrosine-protein kinase ephrin type A/B receptor-like" evidence="2">
    <location>
        <begin position="750"/>
        <end position="798"/>
    </location>
</feature>
<dbReference type="InterPro" id="IPR011641">
    <property type="entry name" value="Tyr-kin_ephrin_A/B_rcpt-like"/>
</dbReference>
<dbReference type="EMBL" id="JASMQC010000039">
    <property type="protein sequence ID" value="KAK1930442.1"/>
    <property type="molecule type" value="Genomic_DNA"/>
</dbReference>
<feature type="domain" description="Tyrosine-protein kinase ephrin type A/B receptor-like" evidence="2">
    <location>
        <begin position="669"/>
        <end position="705"/>
    </location>
</feature>
<dbReference type="SUPFAM" id="SSF57184">
    <property type="entry name" value="Growth factor receptor domain"/>
    <property type="match status" value="3"/>
</dbReference>
<gene>
    <name evidence="3" type="ORF">P3T76_014113</name>
</gene>
<feature type="chain" id="PRO_5042246087" evidence="1">
    <location>
        <begin position="31"/>
        <end position="1182"/>
    </location>
</feature>
<dbReference type="InterPro" id="IPR009030">
    <property type="entry name" value="Growth_fac_rcpt_cys_sf"/>
</dbReference>
<sequence>MQQTNKVSASMKCLKLILVLLAELTCWCRSDGIMDMLSPFIDLEELAQQAAKDVANGGFTEPIDRTFPLALEEMNALMQIYHDCRTKESAAMRTWCSGGDDESYSVVTNSKDKVCPPGVKTHPCTGRVLYDNRTYEDDKAEFLWPWQGLRCDAFTDPTTVTHMYVPSFERFRMKGEALTCELASLDLSVMVSLEQLDEHTDTGCSDLSHNNLYGDFPEWLGDMTMLRLLNLEGNQLRGDVTASFAGNDALEMINLSSNNLTAVTLTFFDAFNHLQHLFVHPRTPFGDDEYMMYLMCLIFWTHCYRNLSNNKFALELPRNVFRSEFLRTINLSHNGFYGGLPQLPIYPFLEILYASANISCTRSDVSSNVLTGNIPPHLTLWGREDPHDPDEDSALAIINVSNNLFTGALPALSNLSALKLVDVHNNTFNGTFPEFPPALLLNPADLAGNTFTCPMPPKLQLSSLTCACGNGYTILRNETTANGSSHGNVDEIDLIQRLIPADQATEICLPCRGGYYSNATTNQNCLPCPAGTSSNLSGEAVDHCTLCEPGTFTEASASSSCEPCPSGTSVSKYGATSCDPCYPGQYAANQGSINCTACAVGTFSSINGATVCTPCEVGTFVSSEAEAECLLCPRDTYQDVVGSVGCKVCPVGYIAPQPGYAKCLPCTPGSYFDVDTNTCILCRPGTFTAETARTECNKCKNGTVADGFGNHECVGAAAPGFGYNGLTSLECDAGTFNDGTSRSCQSCPPGTFAESRGSQICLPCRKGSFASRKGSVSCEKAPSGSFVQFEGAVRAELCPPNSIAPRNGSTKCTLCQGSSFSFLPGGVKCSLARPGEVYEYVKWPCLALDLAGVDHNDLFHTTNGQVAPMDILLQLWMDTLSSYSTSSRMLHLVQVSQHFDSVYMTRIVVAVETTSALSTKSTGGLKNDVEDAIHEATEAAESALGDLLNTLGGSNTDGENDIDKFGDLVASGSLREALVRQFDRANLFAGILSFSMMDISMVEQSFNSTRAVPCNPGTFFSFTGRSGKSERVCLPCPSGSYSSTSGSLACELCPRGTFSPQEGLEMCQPCPVGADAASGASACEKCSWFTYECEGFWQDVIVAVCVCITLLRMLFKKMRTLSVGDQATQEQDASRALMVAVRSHGRTFDGVRYAPMGVISADTMFGSVSGTDKRLPMSRMQN</sequence>
<keyword evidence="4" id="KW-1185">Reference proteome</keyword>
<feature type="domain" description="Tyrosine-protein kinase ephrin type A/B receptor-like" evidence="2">
    <location>
        <begin position="1029"/>
        <end position="1063"/>
    </location>
</feature>
<dbReference type="InterPro" id="IPR032675">
    <property type="entry name" value="LRR_dom_sf"/>
</dbReference>
<dbReference type="Gene3D" id="2.10.50.10">
    <property type="entry name" value="Tumor Necrosis Factor Receptor, subunit A, domain 2"/>
    <property type="match status" value="7"/>
</dbReference>
<dbReference type="Proteomes" id="UP001259832">
    <property type="component" value="Unassembled WGS sequence"/>
</dbReference>
<organism evidence="3 4">
    <name type="scientific">Phytophthora citrophthora</name>
    <dbReference type="NCBI Taxonomy" id="4793"/>
    <lineage>
        <taxon>Eukaryota</taxon>
        <taxon>Sar</taxon>
        <taxon>Stramenopiles</taxon>
        <taxon>Oomycota</taxon>
        <taxon>Peronosporomycetes</taxon>
        <taxon>Peronosporales</taxon>
        <taxon>Peronosporaceae</taxon>
        <taxon>Phytophthora</taxon>
    </lineage>
</organism>
<keyword evidence="3" id="KW-0675">Receptor</keyword>
<dbReference type="Gene3D" id="3.80.10.10">
    <property type="entry name" value="Ribonuclease Inhibitor"/>
    <property type="match status" value="2"/>
</dbReference>
<dbReference type="GO" id="GO:0016301">
    <property type="term" value="F:kinase activity"/>
    <property type="evidence" value="ECO:0007669"/>
    <property type="project" value="UniProtKB-KW"/>
</dbReference>
<keyword evidence="3" id="KW-0808">Transferase</keyword>
<dbReference type="SUPFAM" id="SSF52058">
    <property type="entry name" value="L domain-like"/>
    <property type="match status" value="1"/>
</dbReference>
<keyword evidence="1" id="KW-0732">Signal</keyword>
<proteinExistence type="predicted"/>
<feature type="signal peptide" evidence="1">
    <location>
        <begin position="1"/>
        <end position="30"/>
    </location>
</feature>
<reference evidence="3" key="1">
    <citation type="submission" date="2023-08" db="EMBL/GenBank/DDBJ databases">
        <title>Reference Genome Resource for the Citrus Pathogen Phytophthora citrophthora.</title>
        <authorList>
            <person name="Moller H."/>
            <person name="Coetzee B."/>
            <person name="Rose L.J."/>
            <person name="Van Niekerk J.M."/>
        </authorList>
    </citation>
    <scope>NUCLEOTIDE SEQUENCE</scope>
    <source>
        <strain evidence="3">STE-U-9442</strain>
    </source>
</reference>
<evidence type="ECO:0000256" key="1">
    <source>
        <dbReference type="SAM" id="SignalP"/>
    </source>
</evidence>
<comment type="caution">
    <text evidence="3">The sequence shown here is derived from an EMBL/GenBank/DDBJ whole genome shotgun (WGS) entry which is preliminary data.</text>
</comment>
<dbReference type="PANTHER" id="PTHR46967">
    <property type="entry name" value="INSULIN-LIKE GROWTH FACTOR BINDING PROTEIN,N-TERMINAL"/>
    <property type="match status" value="1"/>
</dbReference>
<dbReference type="AlphaFoldDB" id="A0AAD9LCF8"/>
<feature type="domain" description="Tyrosine-protein kinase ephrin type A/B receptor-like" evidence="2">
    <location>
        <begin position="618"/>
        <end position="658"/>
    </location>
</feature>
<accession>A0AAD9LCF8</accession>
<evidence type="ECO:0000259" key="2">
    <source>
        <dbReference type="Pfam" id="PF07699"/>
    </source>
</evidence>